<dbReference type="RefSeq" id="WP_330135510.1">
    <property type="nucleotide sequence ID" value="NZ_JAUTXY010000012.1"/>
</dbReference>
<dbReference type="EC" id="1.14.11.-" evidence="8"/>
<dbReference type="InterPro" id="IPR003819">
    <property type="entry name" value="TauD/TfdA-like"/>
</dbReference>
<dbReference type="Pfam" id="PF02668">
    <property type="entry name" value="TauD"/>
    <property type="match status" value="1"/>
</dbReference>
<dbReference type="InterPro" id="IPR042098">
    <property type="entry name" value="TauD-like_sf"/>
</dbReference>
<evidence type="ECO:0000313" key="9">
    <source>
        <dbReference type="Proteomes" id="UP001336020"/>
    </source>
</evidence>
<keyword evidence="9" id="KW-1185">Reference proteome</keyword>
<comment type="caution">
    <text evidence="8">The sequence shown here is derived from an EMBL/GenBank/DDBJ whole genome shotgun (WGS) entry which is preliminary data.</text>
</comment>
<keyword evidence="5 8" id="KW-0560">Oxidoreductase</keyword>
<dbReference type="SUPFAM" id="SSF51197">
    <property type="entry name" value="Clavaminate synthase-like"/>
    <property type="match status" value="1"/>
</dbReference>
<evidence type="ECO:0000256" key="6">
    <source>
        <dbReference type="ARBA" id="ARBA00023004"/>
    </source>
</evidence>
<evidence type="ECO:0000313" key="8">
    <source>
        <dbReference type="EMBL" id="MEE2060321.1"/>
    </source>
</evidence>
<dbReference type="InterPro" id="IPR051178">
    <property type="entry name" value="TfdA_dioxygenase"/>
</dbReference>
<organism evidence="8 9">
    <name type="scientific">Rhodococcus artemisiae</name>
    <dbReference type="NCBI Taxonomy" id="714159"/>
    <lineage>
        <taxon>Bacteria</taxon>
        <taxon>Bacillati</taxon>
        <taxon>Actinomycetota</taxon>
        <taxon>Actinomycetes</taxon>
        <taxon>Mycobacteriales</taxon>
        <taxon>Nocardiaceae</taxon>
        <taxon>Rhodococcus</taxon>
    </lineage>
</organism>
<comment type="cofactor">
    <cofactor evidence="1">
        <name>Fe(2+)</name>
        <dbReference type="ChEBI" id="CHEBI:29033"/>
    </cofactor>
</comment>
<protein>
    <submittedName>
        <fullName evidence="8">TauD/TfdA family dioxygenase</fullName>
        <ecNumber evidence="8">1.14.11.-</ecNumber>
    </submittedName>
</protein>
<dbReference type="Proteomes" id="UP001336020">
    <property type="component" value="Unassembled WGS sequence"/>
</dbReference>
<keyword evidence="6" id="KW-0408">Iron</keyword>
<proteinExistence type="inferred from homology"/>
<evidence type="ECO:0000256" key="3">
    <source>
        <dbReference type="ARBA" id="ARBA00022723"/>
    </source>
</evidence>
<comment type="similarity">
    <text evidence="2">Belongs to the TfdA dioxygenase family.</text>
</comment>
<dbReference type="Gene3D" id="3.60.130.10">
    <property type="entry name" value="Clavaminate synthase-like"/>
    <property type="match status" value="1"/>
</dbReference>
<evidence type="ECO:0000256" key="5">
    <source>
        <dbReference type="ARBA" id="ARBA00023002"/>
    </source>
</evidence>
<dbReference type="PANTHER" id="PTHR43779:SF3">
    <property type="entry name" value="(3R)-3-[(CARBOXYMETHYL)AMINO]FATTY ACID OXYGENASE_DECARBOXYLASE"/>
    <property type="match status" value="1"/>
</dbReference>
<evidence type="ECO:0000259" key="7">
    <source>
        <dbReference type="Pfam" id="PF02668"/>
    </source>
</evidence>
<evidence type="ECO:0000256" key="1">
    <source>
        <dbReference type="ARBA" id="ARBA00001954"/>
    </source>
</evidence>
<sequence length="284" mass="32186">MATLTARRLTDTVGAELVDIDVHRLLNDDDLPRECMEALEQYGVLLLRGLPIDDDVQVDFCRRLGEVVQFPKYENPNVMVISFDPANPNVNYFPSNDHWHFDGSMDDIPAKAVTLSARVLASDGGETEFASTYAAYDALSDDEKERFAELQVVHTFEAIQRLSYPNPTPEQLEDWAKWPQREHPLVWEHRSGRRSLVFGHSASHIVGMDFDEGRALLDDLIGRATGPDRVLRHEWQVGDLVIWDNLGLLHRACPFDRSEARRMHRTTLAGDEPITSLRQATVGV</sequence>
<feature type="domain" description="TauD/TfdA-like" evidence="7">
    <location>
        <begin position="7"/>
        <end position="267"/>
    </location>
</feature>
<dbReference type="GO" id="GO:0051213">
    <property type="term" value="F:dioxygenase activity"/>
    <property type="evidence" value="ECO:0007669"/>
    <property type="project" value="UniProtKB-KW"/>
</dbReference>
<dbReference type="EMBL" id="JAUTXY010000012">
    <property type="protein sequence ID" value="MEE2060321.1"/>
    <property type="molecule type" value="Genomic_DNA"/>
</dbReference>
<reference evidence="8 9" key="1">
    <citation type="submission" date="2023-07" db="EMBL/GenBank/DDBJ databases">
        <authorList>
            <person name="Girao M."/>
            <person name="Carvalho M.F."/>
        </authorList>
    </citation>
    <scope>NUCLEOTIDE SEQUENCE [LARGE SCALE GENOMIC DNA]</scope>
    <source>
        <strain evidence="8 9">YIM65754</strain>
    </source>
</reference>
<evidence type="ECO:0000256" key="4">
    <source>
        <dbReference type="ARBA" id="ARBA00022964"/>
    </source>
</evidence>
<name>A0ABU7LFH9_9NOCA</name>
<gene>
    <name evidence="8" type="ORF">Q7514_22630</name>
</gene>
<keyword evidence="3" id="KW-0479">Metal-binding</keyword>
<accession>A0ABU7LFH9</accession>
<dbReference type="PANTHER" id="PTHR43779">
    <property type="entry name" value="DIOXYGENASE RV0097-RELATED"/>
    <property type="match status" value="1"/>
</dbReference>
<keyword evidence="4 8" id="KW-0223">Dioxygenase</keyword>
<evidence type="ECO:0000256" key="2">
    <source>
        <dbReference type="ARBA" id="ARBA00005896"/>
    </source>
</evidence>